<organism evidence="2 3">
    <name type="scientific">Chania multitudinisentens RB-25</name>
    <dbReference type="NCBI Taxonomy" id="1441930"/>
    <lineage>
        <taxon>Bacteria</taxon>
        <taxon>Pseudomonadati</taxon>
        <taxon>Pseudomonadota</taxon>
        <taxon>Gammaproteobacteria</taxon>
        <taxon>Enterobacterales</taxon>
        <taxon>Yersiniaceae</taxon>
        <taxon>Chania</taxon>
    </lineage>
</organism>
<keyword evidence="3" id="KW-1185">Reference proteome</keyword>
<keyword evidence="1" id="KW-0472">Membrane</keyword>
<dbReference type="KEGG" id="sfo:Z042_09600"/>
<evidence type="ECO:0000256" key="1">
    <source>
        <dbReference type="SAM" id="Phobius"/>
    </source>
</evidence>
<reference evidence="2 3" key="1">
    <citation type="submission" date="2014-01" db="EMBL/GenBank/DDBJ databases">
        <title>Isolation of Serratia multitudinisentens RB-25 from Ex-Landfill site.</title>
        <authorList>
            <person name="Robson E.H.J."/>
        </authorList>
    </citation>
    <scope>NUCLEOTIDE SEQUENCE [LARGE SCALE GENOMIC DNA]</scope>
    <source>
        <strain evidence="2 3">RB-25</strain>
    </source>
</reference>
<dbReference type="STRING" id="1441930.Z042_09600"/>
<dbReference type="AlphaFoldDB" id="W0LK70"/>
<proteinExistence type="predicted"/>
<keyword evidence="1" id="KW-0812">Transmembrane</keyword>
<dbReference type="EMBL" id="CP007044">
    <property type="protein sequence ID" value="AHG22732.1"/>
    <property type="molecule type" value="Genomic_DNA"/>
</dbReference>
<accession>W0LK70</accession>
<protein>
    <submittedName>
        <fullName evidence="2">Uncharacterized protein</fullName>
    </submittedName>
</protein>
<reference evidence="2 3" key="2">
    <citation type="submission" date="2015-03" db="EMBL/GenBank/DDBJ databases">
        <authorList>
            <person name="Chan K.-G."/>
        </authorList>
    </citation>
    <scope>NUCLEOTIDE SEQUENCE [LARGE SCALE GENOMIC DNA]</scope>
    <source>
        <strain evidence="2 3">RB-25</strain>
    </source>
</reference>
<name>W0LK70_9GAMM</name>
<keyword evidence="1" id="KW-1133">Transmembrane helix</keyword>
<feature type="transmembrane region" description="Helical" evidence="1">
    <location>
        <begin position="9"/>
        <end position="30"/>
    </location>
</feature>
<sequence length="68" mass="7600">MIGAPPAHLFSYVATVVLWFYPPLLLLITLTDFTANPSVAFEFLRYNDSLLTICMVNGYLPGMAIDME</sequence>
<gene>
    <name evidence="2" type="ORF">Z042_09600</name>
</gene>
<dbReference type="HOGENOM" id="CLU_2791635_0_0_6"/>
<evidence type="ECO:0000313" key="2">
    <source>
        <dbReference type="EMBL" id="AHG22732.1"/>
    </source>
</evidence>
<dbReference type="Proteomes" id="UP000019030">
    <property type="component" value="Chromosome"/>
</dbReference>
<evidence type="ECO:0000313" key="3">
    <source>
        <dbReference type="Proteomes" id="UP000019030"/>
    </source>
</evidence>